<name>A0A9P9EVY8_9HYPO</name>
<dbReference type="GO" id="GO:0003677">
    <property type="term" value="F:DNA binding"/>
    <property type="evidence" value="ECO:0007669"/>
    <property type="project" value="UniProtKB-KW"/>
</dbReference>
<evidence type="ECO:0000259" key="3">
    <source>
        <dbReference type="PROSITE" id="PS51253"/>
    </source>
</evidence>
<evidence type="ECO:0000313" key="4">
    <source>
        <dbReference type="EMBL" id="KAH7146017.1"/>
    </source>
</evidence>
<evidence type="ECO:0000313" key="5">
    <source>
        <dbReference type="Proteomes" id="UP000738349"/>
    </source>
</evidence>
<proteinExistence type="predicted"/>
<organism evidence="4 5">
    <name type="scientific">Dactylonectria macrodidyma</name>
    <dbReference type="NCBI Taxonomy" id="307937"/>
    <lineage>
        <taxon>Eukaryota</taxon>
        <taxon>Fungi</taxon>
        <taxon>Dikarya</taxon>
        <taxon>Ascomycota</taxon>
        <taxon>Pezizomycotina</taxon>
        <taxon>Sordariomycetes</taxon>
        <taxon>Hypocreomycetidae</taxon>
        <taxon>Hypocreales</taxon>
        <taxon>Nectriaceae</taxon>
        <taxon>Dactylonectria</taxon>
    </lineage>
</organism>
<dbReference type="Proteomes" id="UP000738349">
    <property type="component" value="Unassembled WGS sequence"/>
</dbReference>
<feature type="region of interest" description="Disordered" evidence="2">
    <location>
        <begin position="237"/>
        <end position="265"/>
    </location>
</feature>
<feature type="compositionally biased region" description="Basic and acidic residues" evidence="2">
    <location>
        <begin position="1"/>
        <end position="10"/>
    </location>
</feature>
<evidence type="ECO:0000256" key="1">
    <source>
        <dbReference type="ARBA" id="ARBA00023125"/>
    </source>
</evidence>
<dbReference type="InterPro" id="IPR006600">
    <property type="entry name" value="HTH_CenpB_DNA-bd_dom"/>
</dbReference>
<feature type="compositionally biased region" description="Polar residues" evidence="2">
    <location>
        <begin position="333"/>
        <end position="346"/>
    </location>
</feature>
<feature type="domain" description="HTH CENPB-type" evidence="3">
    <location>
        <begin position="83"/>
        <end position="154"/>
    </location>
</feature>
<feature type="region of interest" description="Disordered" evidence="2">
    <location>
        <begin position="1"/>
        <end position="20"/>
    </location>
</feature>
<reference evidence="4" key="1">
    <citation type="journal article" date="2021" name="Nat. Commun.">
        <title>Genetic determinants of endophytism in the Arabidopsis root mycobiome.</title>
        <authorList>
            <person name="Mesny F."/>
            <person name="Miyauchi S."/>
            <person name="Thiergart T."/>
            <person name="Pickel B."/>
            <person name="Atanasova L."/>
            <person name="Karlsson M."/>
            <person name="Huettel B."/>
            <person name="Barry K.W."/>
            <person name="Haridas S."/>
            <person name="Chen C."/>
            <person name="Bauer D."/>
            <person name="Andreopoulos W."/>
            <person name="Pangilinan J."/>
            <person name="LaButti K."/>
            <person name="Riley R."/>
            <person name="Lipzen A."/>
            <person name="Clum A."/>
            <person name="Drula E."/>
            <person name="Henrissat B."/>
            <person name="Kohler A."/>
            <person name="Grigoriev I.V."/>
            <person name="Martin F.M."/>
            <person name="Hacquard S."/>
        </authorList>
    </citation>
    <scope>NUCLEOTIDE SEQUENCE</scope>
    <source>
        <strain evidence="4">MPI-CAGE-AT-0147</strain>
    </source>
</reference>
<evidence type="ECO:0000256" key="2">
    <source>
        <dbReference type="SAM" id="MobiDB-lite"/>
    </source>
</evidence>
<keyword evidence="1" id="KW-0238">DNA-binding</keyword>
<keyword evidence="5" id="KW-1185">Reference proteome</keyword>
<protein>
    <recommendedName>
        <fullName evidence="3">HTH CENPB-type domain-containing protein</fullName>
    </recommendedName>
</protein>
<comment type="caution">
    <text evidence="4">The sequence shown here is derived from an EMBL/GenBank/DDBJ whole genome shotgun (WGS) entry which is preliminary data.</text>
</comment>
<dbReference type="OrthoDB" id="4733042at2759"/>
<accession>A0A9P9EVY8</accession>
<feature type="region of interest" description="Disordered" evidence="2">
    <location>
        <begin position="313"/>
        <end position="349"/>
    </location>
</feature>
<dbReference type="AlphaFoldDB" id="A0A9P9EVY8"/>
<dbReference type="EMBL" id="JAGMUV010000008">
    <property type="protein sequence ID" value="KAH7146017.1"/>
    <property type="molecule type" value="Genomic_DNA"/>
</dbReference>
<dbReference type="PROSITE" id="PS51253">
    <property type="entry name" value="HTH_CENPB"/>
    <property type="match status" value="1"/>
</dbReference>
<sequence>MPPRHNDSRHKQAPKNTPDQFRAELRRNVLAAVNVNVPYNTRRASKAALSTPSTRALAAQLPASRETIRKIINSASTSHSSPLPRGRPALLTAAEDAALAAFILWMEKSGFAAEKSQVEEAALGFLHARGSEKTEISRNWYPRFREPHPELRKTFLKAVDKARKAFEASDLKDINNFFSDLKEVIYDHNIGPSEIWNEDECGIRIGCLRERIQVLWLDMTENRPRFLTLETQRKEHNDVLSQRPKKAFSEAQRQARQAPRPTLAMDQAAWPDSDDEVEFRGLGPFQDDDDDDIDLIGLNDLGGEDVVGLGTPLGITSSPPLEPLKPADDSSDDNLTLPQLPVTTPRMSGYQRIKNVMRQLREQQATEAARATSS</sequence>
<gene>
    <name evidence="4" type="ORF">EDB81DRAFT_794223</name>
</gene>